<dbReference type="OrthoDB" id="196103at2759"/>
<evidence type="ECO:0000256" key="1">
    <source>
        <dbReference type="SAM" id="Phobius"/>
    </source>
</evidence>
<evidence type="ECO:0000313" key="3">
    <source>
        <dbReference type="Proteomes" id="UP000325672"/>
    </source>
</evidence>
<feature type="transmembrane region" description="Helical" evidence="1">
    <location>
        <begin position="20"/>
        <end position="38"/>
    </location>
</feature>
<name>A0A5N6T2A4_ASPPS</name>
<dbReference type="GeneID" id="43637998"/>
<proteinExistence type="predicted"/>
<protein>
    <submittedName>
        <fullName evidence="2">Uncharacterized protein</fullName>
    </submittedName>
</protein>
<gene>
    <name evidence="2" type="ORF">BDV38DRAFT_239687</name>
</gene>
<dbReference type="Proteomes" id="UP000325672">
    <property type="component" value="Unassembled WGS sequence"/>
</dbReference>
<dbReference type="AlphaFoldDB" id="A0A5N6T2A4"/>
<keyword evidence="1" id="KW-1133">Transmembrane helix</keyword>
<organism evidence="2 3">
    <name type="scientific">Aspergillus pseudotamarii</name>
    <dbReference type="NCBI Taxonomy" id="132259"/>
    <lineage>
        <taxon>Eukaryota</taxon>
        <taxon>Fungi</taxon>
        <taxon>Dikarya</taxon>
        <taxon>Ascomycota</taxon>
        <taxon>Pezizomycotina</taxon>
        <taxon>Eurotiomycetes</taxon>
        <taxon>Eurotiomycetidae</taxon>
        <taxon>Eurotiales</taxon>
        <taxon>Aspergillaceae</taxon>
        <taxon>Aspergillus</taxon>
        <taxon>Aspergillus subgen. Circumdati</taxon>
    </lineage>
</organism>
<keyword evidence="3" id="KW-1185">Reference proteome</keyword>
<dbReference type="RefSeq" id="XP_031916488.1">
    <property type="nucleotide sequence ID" value="XM_032053788.1"/>
</dbReference>
<reference evidence="2 3" key="1">
    <citation type="submission" date="2019-04" db="EMBL/GenBank/DDBJ databases">
        <title>Friends and foes A comparative genomics study of 23 Aspergillus species from section Flavi.</title>
        <authorList>
            <consortium name="DOE Joint Genome Institute"/>
            <person name="Kjaerbolling I."/>
            <person name="Vesth T."/>
            <person name="Frisvad J.C."/>
            <person name="Nybo J.L."/>
            <person name="Theobald S."/>
            <person name="Kildgaard S."/>
            <person name="Isbrandt T."/>
            <person name="Kuo A."/>
            <person name="Sato A."/>
            <person name="Lyhne E.K."/>
            <person name="Kogle M.E."/>
            <person name="Wiebenga A."/>
            <person name="Kun R.S."/>
            <person name="Lubbers R.J."/>
            <person name="Makela M.R."/>
            <person name="Barry K."/>
            <person name="Chovatia M."/>
            <person name="Clum A."/>
            <person name="Daum C."/>
            <person name="Haridas S."/>
            <person name="He G."/>
            <person name="LaButti K."/>
            <person name="Lipzen A."/>
            <person name="Mondo S."/>
            <person name="Riley R."/>
            <person name="Salamov A."/>
            <person name="Simmons B.A."/>
            <person name="Magnuson J.K."/>
            <person name="Henrissat B."/>
            <person name="Mortensen U.H."/>
            <person name="Larsen T.O."/>
            <person name="Devries R.P."/>
            <person name="Grigoriev I.V."/>
            <person name="Machida M."/>
            <person name="Baker S.E."/>
            <person name="Andersen M.R."/>
        </authorList>
    </citation>
    <scope>NUCLEOTIDE SEQUENCE [LARGE SCALE GENOMIC DNA]</scope>
    <source>
        <strain evidence="2 3">CBS 117625</strain>
    </source>
</reference>
<keyword evidence="1" id="KW-0472">Membrane</keyword>
<sequence>MEGPRGKKYAVLILSDNRIALITMFLIFPIYTSFLSRISHGQPLSVQHLESDNAQAGLNNGYQKAQVGFCTLSLISGAR</sequence>
<evidence type="ECO:0000313" key="2">
    <source>
        <dbReference type="EMBL" id="KAE8140425.1"/>
    </source>
</evidence>
<dbReference type="EMBL" id="ML743561">
    <property type="protein sequence ID" value="KAE8140425.1"/>
    <property type="molecule type" value="Genomic_DNA"/>
</dbReference>
<keyword evidence="1" id="KW-0812">Transmembrane</keyword>
<accession>A0A5N6T2A4</accession>